<accession>A0L462</accession>
<keyword evidence="3" id="KW-1185">Reference proteome</keyword>
<dbReference type="NCBIfam" id="TIGR00153">
    <property type="entry name" value="TIGR00153 family protein"/>
    <property type="match status" value="1"/>
</dbReference>
<evidence type="ECO:0008006" key="4">
    <source>
        <dbReference type="Google" id="ProtNLM"/>
    </source>
</evidence>
<dbReference type="KEGG" id="mgm:Mmc1_0228"/>
<organism evidence="2 3">
    <name type="scientific">Magnetococcus marinus (strain ATCC BAA-1437 / JCM 17883 / MC-1)</name>
    <dbReference type="NCBI Taxonomy" id="156889"/>
    <lineage>
        <taxon>Bacteria</taxon>
        <taxon>Pseudomonadati</taxon>
        <taxon>Pseudomonadota</taxon>
        <taxon>Magnetococcia</taxon>
        <taxon>Magnetococcales</taxon>
        <taxon>Magnetococcaceae</taxon>
        <taxon>Magnetococcus</taxon>
    </lineage>
</organism>
<dbReference type="Gene3D" id="1.20.58.220">
    <property type="entry name" value="Phosphate transport system protein phou homolog 2, domain 2"/>
    <property type="match status" value="1"/>
</dbReference>
<dbReference type="PANTHER" id="PTHR36536">
    <property type="entry name" value="UPF0111 PROTEIN HI_1603"/>
    <property type="match status" value="1"/>
</dbReference>
<reference evidence="2 3" key="2">
    <citation type="journal article" date="2012" name="Int. J. Syst. Evol. Microbiol.">
        <title>Magnetococcus marinus gen. nov., sp. nov., a marine, magnetotactic bacterium that represents a novel lineage (Magnetococcaceae fam. nov.; Magnetococcales ord. nov.) at the base of the Alphaproteobacteria.</title>
        <authorList>
            <person name="Bazylinski D.A."/>
            <person name="Williams T.J."/>
            <person name="Lefevre C.T."/>
            <person name="Berg R.J."/>
            <person name="Zhang C.L."/>
            <person name="Bowser S.S."/>
            <person name="Dean A.J."/>
            <person name="Beveridge T.J."/>
        </authorList>
    </citation>
    <scope>NUCLEOTIDE SEQUENCE [LARGE SCALE GENOMIC DNA]</scope>
    <source>
        <strain evidence="3">ATCC BAA-1437 / JCM 17883 / MC-1</strain>
    </source>
</reference>
<dbReference type="AlphaFoldDB" id="A0L462"/>
<dbReference type="eggNOG" id="COG1392">
    <property type="taxonomic scope" value="Bacteria"/>
</dbReference>
<dbReference type="SUPFAM" id="SSF109755">
    <property type="entry name" value="PhoU-like"/>
    <property type="match status" value="1"/>
</dbReference>
<dbReference type="Pfam" id="PF01865">
    <property type="entry name" value="PhoU_div"/>
    <property type="match status" value="1"/>
</dbReference>
<comment type="similarity">
    <text evidence="1">Belongs to the UPF0111 family.</text>
</comment>
<proteinExistence type="inferred from homology"/>
<evidence type="ECO:0000313" key="2">
    <source>
        <dbReference type="EMBL" id="ABK42755.1"/>
    </source>
</evidence>
<gene>
    <name evidence="2" type="ordered locus">Mmc1_0228</name>
</gene>
<evidence type="ECO:0000313" key="3">
    <source>
        <dbReference type="Proteomes" id="UP000002586"/>
    </source>
</evidence>
<evidence type="ECO:0000256" key="1">
    <source>
        <dbReference type="ARBA" id="ARBA00008591"/>
    </source>
</evidence>
<dbReference type="RefSeq" id="WP_011711928.1">
    <property type="nucleotide sequence ID" value="NC_008576.1"/>
</dbReference>
<dbReference type="InterPro" id="IPR038078">
    <property type="entry name" value="PhoU-like_sf"/>
</dbReference>
<name>A0L462_MAGMM</name>
<dbReference type="OrthoDB" id="9797568at2"/>
<dbReference type="InterPro" id="IPR018445">
    <property type="entry name" value="Put_Phosphate_transp_reg"/>
</dbReference>
<dbReference type="InterPro" id="IPR002727">
    <property type="entry name" value="DUF47"/>
</dbReference>
<dbReference type="Proteomes" id="UP000002586">
    <property type="component" value="Chromosome"/>
</dbReference>
<dbReference type="EMBL" id="CP000471">
    <property type="protein sequence ID" value="ABK42755.1"/>
    <property type="molecule type" value="Genomic_DNA"/>
</dbReference>
<reference evidence="3" key="1">
    <citation type="journal article" date="2009" name="Appl. Environ. Microbiol.">
        <title>Complete genome sequence of the chemolithoautotrophic marine magnetotactic coccus strain MC-1.</title>
        <authorList>
            <person name="Schubbe S."/>
            <person name="Williams T.J."/>
            <person name="Xie G."/>
            <person name="Kiss H.E."/>
            <person name="Brettin T.S."/>
            <person name="Martinez D."/>
            <person name="Ross C.A."/>
            <person name="Schuler D."/>
            <person name="Cox B.L."/>
            <person name="Nealson K.H."/>
            <person name="Bazylinski D.A."/>
        </authorList>
    </citation>
    <scope>NUCLEOTIDE SEQUENCE [LARGE SCALE GENOMIC DNA]</scope>
    <source>
        <strain evidence="3">ATCC BAA-1437 / JCM 17883 / MC-1</strain>
    </source>
</reference>
<protein>
    <recommendedName>
        <fullName evidence="4">Phosphate transport regulator</fullName>
    </recommendedName>
</protein>
<dbReference type="PANTHER" id="PTHR36536:SF3">
    <property type="entry name" value="UPF0111 PROTEIN HI_1603"/>
    <property type="match status" value="1"/>
</dbReference>
<dbReference type="HOGENOM" id="CLU_104916_0_1_5"/>
<sequence>MGTTNPLASLLGRSPFKPMQEHMRKVVLCAQLVPALFDALEQDDRETLNQVKASIFELEHQADALKNDLRAHLPNSLFMPVARRDLLELLEVQDAIADSAQEIAGMLTLRVDLVPPAGMCGAFKALAQHCVRTCEKAGEAIEQLDELLETGFGGRESERVQRLLGEVGTLESETDKLGIALCQSLFEREKDLNPVITIMLYQMIREIGELADNAEKVGDRLRLLIAR</sequence>
<dbReference type="STRING" id="156889.Mmc1_0228"/>